<accession>X1HKH2</accession>
<dbReference type="InterPro" id="IPR004681">
    <property type="entry name" value="TRAP_DctM"/>
</dbReference>
<evidence type="ECO:0000256" key="4">
    <source>
        <dbReference type="ARBA" id="ARBA00022692"/>
    </source>
</evidence>
<evidence type="ECO:0000256" key="3">
    <source>
        <dbReference type="ARBA" id="ARBA00022519"/>
    </source>
</evidence>
<name>X1HKH2_9ZZZZ</name>
<evidence type="ECO:0000256" key="1">
    <source>
        <dbReference type="ARBA" id="ARBA00004429"/>
    </source>
</evidence>
<sequence>MDPVSGGVVGIVVLLILLVLGVHVGVALLAIGVGGMVLIGVRNVVGFVGCSIFGFTWVYEFVALPLFILMSAFAFRAGVAKAAYRALYKWVQKLPGSLAVATCFGCAAFGTVSGSSMATSAVFGRVSLPEMTKYKYAKSLALGSVAAAGTFACMIPP</sequence>
<evidence type="ECO:0000313" key="9">
    <source>
        <dbReference type="EMBL" id="GAH54344.1"/>
    </source>
</evidence>
<evidence type="ECO:0000259" key="8">
    <source>
        <dbReference type="Pfam" id="PF06808"/>
    </source>
</evidence>
<dbReference type="EMBL" id="BARU01024876">
    <property type="protein sequence ID" value="GAH54344.1"/>
    <property type="molecule type" value="Genomic_DNA"/>
</dbReference>
<dbReference type="GO" id="GO:0022857">
    <property type="term" value="F:transmembrane transporter activity"/>
    <property type="evidence" value="ECO:0007669"/>
    <property type="project" value="TreeGrafter"/>
</dbReference>
<feature type="transmembrane region" description="Helical" evidence="7">
    <location>
        <begin position="6"/>
        <end position="30"/>
    </location>
</feature>
<dbReference type="PANTHER" id="PTHR33362">
    <property type="entry name" value="SIALIC ACID TRAP TRANSPORTER PERMEASE PROTEIN SIAT-RELATED"/>
    <property type="match status" value="1"/>
</dbReference>
<keyword evidence="3" id="KW-0997">Cell inner membrane</keyword>
<feature type="non-terminal residue" evidence="9">
    <location>
        <position position="157"/>
    </location>
</feature>
<comment type="caution">
    <text evidence="9">The sequence shown here is derived from an EMBL/GenBank/DDBJ whole genome shotgun (WGS) entry which is preliminary data.</text>
</comment>
<proteinExistence type="predicted"/>
<evidence type="ECO:0000256" key="5">
    <source>
        <dbReference type="ARBA" id="ARBA00022989"/>
    </source>
</evidence>
<keyword evidence="2" id="KW-1003">Cell membrane</keyword>
<dbReference type="Pfam" id="PF06808">
    <property type="entry name" value="DctM"/>
    <property type="match status" value="1"/>
</dbReference>
<keyword evidence="6 7" id="KW-0472">Membrane</keyword>
<evidence type="ECO:0000256" key="6">
    <source>
        <dbReference type="ARBA" id="ARBA00023136"/>
    </source>
</evidence>
<evidence type="ECO:0000256" key="7">
    <source>
        <dbReference type="SAM" id="Phobius"/>
    </source>
</evidence>
<dbReference type="InterPro" id="IPR010656">
    <property type="entry name" value="DctM"/>
</dbReference>
<feature type="transmembrane region" description="Helical" evidence="7">
    <location>
        <begin position="96"/>
        <end position="116"/>
    </location>
</feature>
<reference evidence="9" key="1">
    <citation type="journal article" date="2014" name="Front. Microbiol.">
        <title>High frequency of phylogenetically diverse reductive dehalogenase-homologous genes in deep subseafloor sedimentary metagenomes.</title>
        <authorList>
            <person name="Kawai M."/>
            <person name="Futagami T."/>
            <person name="Toyoda A."/>
            <person name="Takaki Y."/>
            <person name="Nishi S."/>
            <person name="Hori S."/>
            <person name="Arai W."/>
            <person name="Tsubouchi T."/>
            <person name="Morono Y."/>
            <person name="Uchiyama I."/>
            <person name="Ito T."/>
            <person name="Fujiyama A."/>
            <person name="Inagaki F."/>
            <person name="Takami H."/>
        </authorList>
    </citation>
    <scope>NUCLEOTIDE SEQUENCE</scope>
    <source>
        <strain evidence="9">Expedition CK06-06</strain>
    </source>
</reference>
<dbReference type="PANTHER" id="PTHR33362:SF5">
    <property type="entry name" value="C4-DICARBOXYLATE TRAP TRANSPORTER LARGE PERMEASE PROTEIN DCTM"/>
    <property type="match status" value="1"/>
</dbReference>
<keyword evidence="5 7" id="KW-1133">Transmembrane helix</keyword>
<protein>
    <recommendedName>
        <fullName evidence="8">TRAP C4-dicarboxylate transport system permease DctM subunit domain-containing protein</fullName>
    </recommendedName>
</protein>
<dbReference type="GO" id="GO:0005886">
    <property type="term" value="C:plasma membrane"/>
    <property type="evidence" value="ECO:0007669"/>
    <property type="project" value="UniProtKB-SubCell"/>
</dbReference>
<organism evidence="9">
    <name type="scientific">marine sediment metagenome</name>
    <dbReference type="NCBI Taxonomy" id="412755"/>
    <lineage>
        <taxon>unclassified sequences</taxon>
        <taxon>metagenomes</taxon>
        <taxon>ecological metagenomes</taxon>
    </lineage>
</organism>
<comment type="subcellular location">
    <subcellularLocation>
        <location evidence="1">Cell inner membrane</location>
        <topology evidence="1">Multi-pass membrane protein</topology>
    </subcellularLocation>
</comment>
<dbReference type="AlphaFoldDB" id="X1HKH2"/>
<feature type="transmembrane region" description="Helical" evidence="7">
    <location>
        <begin position="64"/>
        <end position="84"/>
    </location>
</feature>
<evidence type="ECO:0000256" key="2">
    <source>
        <dbReference type="ARBA" id="ARBA00022475"/>
    </source>
</evidence>
<feature type="domain" description="TRAP C4-dicarboxylate transport system permease DctM subunit" evidence="8">
    <location>
        <begin position="11"/>
        <end position="157"/>
    </location>
</feature>
<gene>
    <name evidence="9" type="ORF">S03H2_40153</name>
</gene>
<keyword evidence="4 7" id="KW-0812">Transmembrane</keyword>